<organism evidence="2 3">
    <name type="scientific">Mariniblastus fucicola</name>
    <dbReference type="NCBI Taxonomy" id="980251"/>
    <lineage>
        <taxon>Bacteria</taxon>
        <taxon>Pseudomonadati</taxon>
        <taxon>Planctomycetota</taxon>
        <taxon>Planctomycetia</taxon>
        <taxon>Pirellulales</taxon>
        <taxon>Pirellulaceae</taxon>
        <taxon>Mariniblastus</taxon>
    </lineage>
</organism>
<sequence>MLDNKALNRSGEGFVVGLSPDGRKLPLYPTPFSLIHITWSARLTRTLSNNGWSRRTPVCVETPLKELANMNFSVWQLFGLVSHIAIGMLVFPLIINAANRVSMGQEVPEHAATLLAVAGGILGAFIYLNCIAVTPFLNRKYGPGVSACEKCGRKNAITSLICPRCESKIDH</sequence>
<evidence type="ECO:0000256" key="1">
    <source>
        <dbReference type="SAM" id="Phobius"/>
    </source>
</evidence>
<evidence type="ECO:0000313" key="2">
    <source>
        <dbReference type="EMBL" id="QEG21943.1"/>
    </source>
</evidence>
<accession>A0A5B9PGR4</accession>
<feature type="transmembrane region" description="Helical" evidence="1">
    <location>
        <begin position="115"/>
        <end position="137"/>
    </location>
</feature>
<dbReference type="Proteomes" id="UP000322214">
    <property type="component" value="Chromosome"/>
</dbReference>
<dbReference type="AlphaFoldDB" id="A0A5B9PGR4"/>
<name>A0A5B9PGR4_9BACT</name>
<feature type="transmembrane region" description="Helical" evidence="1">
    <location>
        <begin position="74"/>
        <end position="95"/>
    </location>
</feature>
<keyword evidence="1" id="KW-0812">Transmembrane</keyword>
<keyword evidence="1" id="KW-0472">Membrane</keyword>
<proteinExistence type="predicted"/>
<keyword evidence="3" id="KW-1185">Reference proteome</keyword>
<reference evidence="2 3" key="1">
    <citation type="submission" date="2019-08" db="EMBL/GenBank/DDBJ databases">
        <title>Deep-cultivation of Planctomycetes and their phenomic and genomic characterization uncovers novel biology.</title>
        <authorList>
            <person name="Wiegand S."/>
            <person name="Jogler M."/>
            <person name="Boedeker C."/>
            <person name="Pinto D."/>
            <person name="Vollmers J."/>
            <person name="Rivas-Marin E."/>
            <person name="Kohn T."/>
            <person name="Peeters S.H."/>
            <person name="Heuer A."/>
            <person name="Rast P."/>
            <person name="Oberbeckmann S."/>
            <person name="Bunk B."/>
            <person name="Jeske O."/>
            <person name="Meyerdierks A."/>
            <person name="Storesund J.E."/>
            <person name="Kallscheuer N."/>
            <person name="Luecker S."/>
            <person name="Lage O.M."/>
            <person name="Pohl T."/>
            <person name="Merkel B.J."/>
            <person name="Hornburger P."/>
            <person name="Mueller R.-W."/>
            <person name="Bruemmer F."/>
            <person name="Labrenz M."/>
            <person name="Spormann A.M."/>
            <person name="Op den Camp H."/>
            <person name="Overmann J."/>
            <person name="Amann R."/>
            <person name="Jetten M.S.M."/>
            <person name="Mascher T."/>
            <person name="Medema M.H."/>
            <person name="Devos D.P."/>
            <person name="Kaster A.-K."/>
            <person name="Ovreas L."/>
            <person name="Rohde M."/>
            <person name="Galperin M.Y."/>
            <person name="Jogler C."/>
        </authorList>
    </citation>
    <scope>NUCLEOTIDE SEQUENCE [LARGE SCALE GENOMIC DNA]</scope>
    <source>
        <strain evidence="2 3">FC18</strain>
    </source>
</reference>
<protein>
    <submittedName>
        <fullName evidence="2">Uncharacterized protein</fullName>
    </submittedName>
</protein>
<dbReference type="RefSeq" id="WP_148618720.1">
    <property type="nucleotide sequence ID" value="NZ_CP042912.1"/>
</dbReference>
<dbReference type="EMBL" id="CP042912">
    <property type="protein sequence ID" value="QEG21943.1"/>
    <property type="molecule type" value="Genomic_DNA"/>
</dbReference>
<dbReference type="KEGG" id="mff:MFFC18_18040"/>
<evidence type="ECO:0000313" key="3">
    <source>
        <dbReference type="Proteomes" id="UP000322214"/>
    </source>
</evidence>
<gene>
    <name evidence="2" type="ORF">MFFC18_18040</name>
</gene>
<keyword evidence="1" id="KW-1133">Transmembrane helix</keyword>